<keyword evidence="4" id="KW-0808">Transferase</keyword>
<feature type="signal peptide" evidence="12">
    <location>
        <begin position="1"/>
        <end position="24"/>
    </location>
</feature>
<evidence type="ECO:0000256" key="6">
    <source>
        <dbReference type="ARBA" id="ARBA00022968"/>
    </source>
</evidence>
<feature type="chain" id="PRO_5044248316" description="Hexosyltransferase" evidence="12">
    <location>
        <begin position="25"/>
        <end position="453"/>
    </location>
</feature>
<evidence type="ECO:0000256" key="4">
    <source>
        <dbReference type="ARBA" id="ARBA00022679"/>
    </source>
</evidence>
<dbReference type="PANTHER" id="PTHR11214">
    <property type="entry name" value="BETA-1,3-N-ACETYLGLUCOSAMINYLTRANSFERASE"/>
    <property type="match status" value="1"/>
</dbReference>
<evidence type="ECO:0000256" key="11">
    <source>
        <dbReference type="SAM" id="MobiDB-lite"/>
    </source>
</evidence>
<dbReference type="Gene3D" id="3.90.550.50">
    <property type="match status" value="1"/>
</dbReference>
<evidence type="ECO:0000256" key="9">
    <source>
        <dbReference type="ARBA" id="ARBA00023136"/>
    </source>
</evidence>
<gene>
    <name evidence="13" type="ORF">AB1Y20_008993</name>
</gene>
<dbReference type="GO" id="GO:0000139">
    <property type="term" value="C:Golgi membrane"/>
    <property type="evidence" value="ECO:0007669"/>
    <property type="project" value="UniProtKB-SubCell"/>
</dbReference>
<dbReference type="EC" id="2.4.1.-" evidence="10"/>
<keyword evidence="6" id="KW-0735">Signal-anchor</keyword>
<dbReference type="Pfam" id="PF01762">
    <property type="entry name" value="Galactosyl_T"/>
    <property type="match status" value="1"/>
</dbReference>
<comment type="similarity">
    <text evidence="2 10">Belongs to the glycosyltransferase 31 family.</text>
</comment>
<dbReference type="InterPro" id="IPR002659">
    <property type="entry name" value="Glyco_trans_31"/>
</dbReference>
<evidence type="ECO:0000256" key="1">
    <source>
        <dbReference type="ARBA" id="ARBA00004323"/>
    </source>
</evidence>
<evidence type="ECO:0000256" key="2">
    <source>
        <dbReference type="ARBA" id="ARBA00008661"/>
    </source>
</evidence>
<evidence type="ECO:0000256" key="3">
    <source>
        <dbReference type="ARBA" id="ARBA00022676"/>
    </source>
</evidence>
<sequence>MRAWYLLLLTVVLCLLLLIREVPGRREEFVAPASNGRTVELVTPSSQAPSSTAHRGTRTLAQDLSMIREPAPDAALSTSTLPPRPVHASPPFESTSNASLPGTSRVITVASSSHATPAPFIALGIVSNCMWPPPPKIQQQADRRKWIRATFLTYPNIGKSMAAKFVVGMLRSNLKPLPRDLEAQLREEASSHTDMLLLENVPERKSPCLKTMAWYRYAVHAFPGATFIAKTDDDAYVQTVKLEVNMRPFVGQRWVYIGSTLWGSFITNSFEPCARRLGPMMASSGMLEEKCKPRGAIGPYPYAVGMLQVLSRELAAWMVAQEAYATFERRATAAIKTPMMEQGEDMVIGMFIYLHPEPIMPLHWGWDKLHDLCFVCTRKDQIWRPITHQTVVAHHVANEDIINEVHRNISERCGASCVSTLLPFEVKSLEDLCSRGQISKVYSKCAAVRTQRE</sequence>
<name>A0AB34K2Z8_PRYPA</name>
<dbReference type="Proteomes" id="UP001515480">
    <property type="component" value="Unassembled WGS sequence"/>
</dbReference>
<evidence type="ECO:0000256" key="7">
    <source>
        <dbReference type="ARBA" id="ARBA00022989"/>
    </source>
</evidence>
<evidence type="ECO:0000313" key="14">
    <source>
        <dbReference type="Proteomes" id="UP001515480"/>
    </source>
</evidence>
<evidence type="ECO:0000256" key="10">
    <source>
        <dbReference type="RuleBase" id="RU363063"/>
    </source>
</evidence>
<keyword evidence="7" id="KW-1133">Transmembrane helix</keyword>
<keyword evidence="14" id="KW-1185">Reference proteome</keyword>
<dbReference type="EMBL" id="JBGBPQ010000002">
    <property type="protein sequence ID" value="KAL1527607.1"/>
    <property type="molecule type" value="Genomic_DNA"/>
</dbReference>
<evidence type="ECO:0000313" key="13">
    <source>
        <dbReference type="EMBL" id="KAL1527607.1"/>
    </source>
</evidence>
<dbReference type="GO" id="GO:0016758">
    <property type="term" value="F:hexosyltransferase activity"/>
    <property type="evidence" value="ECO:0007669"/>
    <property type="project" value="InterPro"/>
</dbReference>
<keyword evidence="12" id="KW-0732">Signal</keyword>
<evidence type="ECO:0000256" key="8">
    <source>
        <dbReference type="ARBA" id="ARBA00023034"/>
    </source>
</evidence>
<keyword evidence="3 10" id="KW-0328">Glycosyltransferase</keyword>
<accession>A0AB34K2Z8</accession>
<evidence type="ECO:0000256" key="12">
    <source>
        <dbReference type="SAM" id="SignalP"/>
    </source>
</evidence>
<dbReference type="PANTHER" id="PTHR11214:SF351">
    <property type="entry name" value="BETA-1,3-GALACTOSYLTRANSFERASE PVG3"/>
    <property type="match status" value="1"/>
</dbReference>
<organism evidence="13 14">
    <name type="scientific">Prymnesium parvum</name>
    <name type="common">Toxic golden alga</name>
    <dbReference type="NCBI Taxonomy" id="97485"/>
    <lineage>
        <taxon>Eukaryota</taxon>
        <taxon>Haptista</taxon>
        <taxon>Haptophyta</taxon>
        <taxon>Prymnesiophyceae</taxon>
        <taxon>Prymnesiales</taxon>
        <taxon>Prymnesiaceae</taxon>
        <taxon>Prymnesium</taxon>
    </lineage>
</organism>
<keyword evidence="5" id="KW-0812">Transmembrane</keyword>
<feature type="region of interest" description="Disordered" evidence="11">
    <location>
        <begin position="74"/>
        <end position="99"/>
    </location>
</feature>
<keyword evidence="9" id="KW-0472">Membrane</keyword>
<protein>
    <recommendedName>
        <fullName evidence="10">Hexosyltransferase</fullName>
        <ecNumber evidence="10">2.4.1.-</ecNumber>
    </recommendedName>
</protein>
<evidence type="ECO:0000256" key="5">
    <source>
        <dbReference type="ARBA" id="ARBA00022692"/>
    </source>
</evidence>
<dbReference type="AlphaFoldDB" id="A0AB34K2Z8"/>
<keyword evidence="8 10" id="KW-0333">Golgi apparatus</keyword>
<comment type="subcellular location">
    <subcellularLocation>
        <location evidence="1 10">Golgi apparatus membrane</location>
        <topology evidence="1 10">Single-pass type II membrane protein</topology>
    </subcellularLocation>
</comment>
<proteinExistence type="inferred from homology"/>
<comment type="caution">
    <text evidence="13">The sequence shown here is derived from an EMBL/GenBank/DDBJ whole genome shotgun (WGS) entry which is preliminary data.</text>
</comment>
<reference evidence="13 14" key="1">
    <citation type="journal article" date="2024" name="Science">
        <title>Giant polyketide synthase enzymes in the biosynthesis of giant marine polyether toxins.</title>
        <authorList>
            <person name="Fallon T.R."/>
            <person name="Shende V.V."/>
            <person name="Wierzbicki I.H."/>
            <person name="Pendleton A.L."/>
            <person name="Watervoot N.F."/>
            <person name="Auber R.P."/>
            <person name="Gonzalez D.J."/>
            <person name="Wisecaver J.H."/>
            <person name="Moore B.S."/>
        </authorList>
    </citation>
    <scope>NUCLEOTIDE SEQUENCE [LARGE SCALE GENOMIC DNA]</scope>
    <source>
        <strain evidence="13 14">12B1</strain>
    </source>
</reference>